<evidence type="ECO:0000313" key="1">
    <source>
        <dbReference type="EMBL" id="CAD8130769.1"/>
    </source>
</evidence>
<dbReference type="EMBL" id="CAJJDN010000326">
    <property type="protein sequence ID" value="CAD8130769.1"/>
    <property type="molecule type" value="Genomic_DNA"/>
</dbReference>
<name>A0A8S1RV59_9CILI</name>
<dbReference type="AlphaFoldDB" id="A0A8S1RV59"/>
<reference evidence="1" key="1">
    <citation type="submission" date="2021-01" db="EMBL/GenBank/DDBJ databases">
        <authorList>
            <consortium name="Genoscope - CEA"/>
            <person name="William W."/>
        </authorList>
    </citation>
    <scope>NUCLEOTIDE SEQUENCE</scope>
</reference>
<proteinExistence type="predicted"/>
<dbReference type="Proteomes" id="UP000692954">
    <property type="component" value="Unassembled WGS sequence"/>
</dbReference>
<keyword evidence="2" id="KW-1185">Reference proteome</keyword>
<gene>
    <name evidence="1" type="ORF">PSON_ATCC_30995.1.T3260010</name>
</gene>
<evidence type="ECO:0000313" key="2">
    <source>
        <dbReference type="Proteomes" id="UP000692954"/>
    </source>
</evidence>
<sequence>MYLQQIIHQNYYLKILQKMQIQNILIKKFDYLVLFQQINIMKKQYQFQMIFQNKMSFNNQFQKMNQTKKSFSHELRTPFKELLIIYLFYKTLLILKQLKINIQFQHQIQAKIQSYLISDLIDFTSSNTKNLEYLIKEFSMRYQLMKLLHYLLVDPQDCCTTTVTSDYTKLMQILVNSLQNSIKFLTEQFIFLKIQSHTKEILKFTVSYVEQGLSCMNITQIQSYLNNLENQKEIQLYNTWQGLGLLISAMLVSKEGPFDKSKIKFESMELI</sequence>
<protein>
    <submittedName>
        <fullName evidence="1">Uncharacterized protein</fullName>
    </submittedName>
</protein>
<comment type="caution">
    <text evidence="1">The sequence shown here is derived from an EMBL/GenBank/DDBJ whole genome shotgun (WGS) entry which is preliminary data.</text>
</comment>
<organism evidence="1 2">
    <name type="scientific">Paramecium sonneborni</name>
    <dbReference type="NCBI Taxonomy" id="65129"/>
    <lineage>
        <taxon>Eukaryota</taxon>
        <taxon>Sar</taxon>
        <taxon>Alveolata</taxon>
        <taxon>Ciliophora</taxon>
        <taxon>Intramacronucleata</taxon>
        <taxon>Oligohymenophorea</taxon>
        <taxon>Peniculida</taxon>
        <taxon>Parameciidae</taxon>
        <taxon>Paramecium</taxon>
    </lineage>
</organism>
<accession>A0A8S1RV59</accession>